<organism evidence="2 3">
    <name type="scientific">Triparma strigata</name>
    <dbReference type="NCBI Taxonomy" id="1606541"/>
    <lineage>
        <taxon>Eukaryota</taxon>
        <taxon>Sar</taxon>
        <taxon>Stramenopiles</taxon>
        <taxon>Ochrophyta</taxon>
        <taxon>Bolidophyceae</taxon>
        <taxon>Parmales</taxon>
        <taxon>Triparmaceae</taxon>
        <taxon>Triparma</taxon>
    </lineage>
</organism>
<dbReference type="OrthoDB" id="187818at2759"/>
<keyword evidence="3" id="KW-1185">Reference proteome</keyword>
<dbReference type="Proteomes" id="UP001165085">
    <property type="component" value="Unassembled WGS sequence"/>
</dbReference>
<reference evidence="3" key="1">
    <citation type="journal article" date="2023" name="Commun. Biol.">
        <title>Genome analysis of Parmales, the sister group of diatoms, reveals the evolutionary specialization of diatoms from phago-mixotrophs to photoautotrophs.</title>
        <authorList>
            <person name="Ban H."/>
            <person name="Sato S."/>
            <person name="Yoshikawa S."/>
            <person name="Yamada K."/>
            <person name="Nakamura Y."/>
            <person name="Ichinomiya M."/>
            <person name="Sato N."/>
            <person name="Blanc-Mathieu R."/>
            <person name="Endo H."/>
            <person name="Kuwata A."/>
            <person name="Ogata H."/>
        </authorList>
    </citation>
    <scope>NUCLEOTIDE SEQUENCE [LARGE SCALE GENOMIC DNA]</scope>
    <source>
        <strain evidence="3">NIES 3701</strain>
    </source>
</reference>
<feature type="region of interest" description="Disordered" evidence="1">
    <location>
        <begin position="205"/>
        <end position="237"/>
    </location>
</feature>
<evidence type="ECO:0000313" key="3">
    <source>
        <dbReference type="Proteomes" id="UP001165085"/>
    </source>
</evidence>
<accession>A0A9W7AR05</accession>
<evidence type="ECO:0000313" key="2">
    <source>
        <dbReference type="EMBL" id="GMH76139.1"/>
    </source>
</evidence>
<protein>
    <submittedName>
        <fullName evidence="2">Uncharacterized protein</fullName>
    </submittedName>
</protein>
<comment type="caution">
    <text evidence="2">The sequence shown here is derived from an EMBL/GenBank/DDBJ whole genome shotgun (WGS) entry which is preliminary data.</text>
</comment>
<dbReference type="EMBL" id="BRXY01000195">
    <property type="protein sequence ID" value="GMH76139.1"/>
    <property type="molecule type" value="Genomic_DNA"/>
</dbReference>
<dbReference type="AlphaFoldDB" id="A0A9W7AR05"/>
<name>A0A9W7AR05_9STRA</name>
<proteinExistence type="predicted"/>
<sequence length="237" mass="26856">MDVTQGKVYNGYGMKTSKLSVTNIGQYNLESEATTKRENAQRAQMILVAKQEIEKSKTNHASRMNLHMQKHYPDTLSRLQNGDLTRLKTPPDLKQFTWNKPFSRAEQASIVDLATTKRTVDTAHWNTCKRMYNLDKSNKAEVNQIICGQGGKAGHKSPLFPANATHTQLLAIDGKLSGEPAHIPAPEPKPQLRWLGESLGWEKNRGLPATRKEYEDGRIDKWPNPKNWDRNPGPLFR</sequence>
<evidence type="ECO:0000256" key="1">
    <source>
        <dbReference type="SAM" id="MobiDB-lite"/>
    </source>
</evidence>
<feature type="compositionally biased region" description="Basic and acidic residues" evidence="1">
    <location>
        <begin position="205"/>
        <end position="229"/>
    </location>
</feature>
<gene>
    <name evidence="2" type="ORF">TrST_g9463</name>
</gene>